<organism evidence="2 3">
    <name type="scientific">Nocardioides marinus</name>
    <dbReference type="NCBI Taxonomy" id="374514"/>
    <lineage>
        <taxon>Bacteria</taxon>
        <taxon>Bacillati</taxon>
        <taxon>Actinomycetota</taxon>
        <taxon>Actinomycetes</taxon>
        <taxon>Propionibacteriales</taxon>
        <taxon>Nocardioidaceae</taxon>
        <taxon>Nocardioides</taxon>
    </lineage>
</organism>
<evidence type="ECO:0000313" key="2">
    <source>
        <dbReference type="EMBL" id="NYI10253.1"/>
    </source>
</evidence>
<gene>
    <name evidence="2" type="ORF">BKA05_001768</name>
</gene>
<keyword evidence="2" id="KW-0378">Hydrolase</keyword>
<proteinExistence type="predicted"/>
<evidence type="ECO:0000313" key="3">
    <source>
        <dbReference type="Proteomes" id="UP000537326"/>
    </source>
</evidence>
<dbReference type="InterPro" id="IPR029058">
    <property type="entry name" value="AB_hydrolase_fold"/>
</dbReference>
<accession>A0A7Z0C2P2</accession>
<dbReference type="Gene3D" id="3.40.50.1820">
    <property type="entry name" value="alpha/beta hydrolase"/>
    <property type="match status" value="1"/>
</dbReference>
<evidence type="ECO:0000259" key="1">
    <source>
        <dbReference type="Pfam" id="PF12146"/>
    </source>
</evidence>
<protein>
    <submittedName>
        <fullName evidence="2">Alpha-beta hydrolase superfamily lysophospholipase</fullName>
    </submittedName>
</protein>
<dbReference type="Pfam" id="PF12146">
    <property type="entry name" value="Hydrolase_4"/>
    <property type="match status" value="1"/>
</dbReference>
<dbReference type="Proteomes" id="UP000537326">
    <property type="component" value="Unassembled WGS sequence"/>
</dbReference>
<dbReference type="AlphaFoldDB" id="A0A7Z0C2P2"/>
<feature type="domain" description="Serine aminopeptidase S33" evidence="1">
    <location>
        <begin position="51"/>
        <end position="300"/>
    </location>
</feature>
<dbReference type="InterPro" id="IPR022742">
    <property type="entry name" value="Hydrolase_4"/>
</dbReference>
<dbReference type="EMBL" id="JACBZI010000001">
    <property type="protein sequence ID" value="NYI10253.1"/>
    <property type="molecule type" value="Genomic_DNA"/>
</dbReference>
<dbReference type="RefSeq" id="WP_179531121.1">
    <property type="nucleotide sequence ID" value="NZ_BAAAPP010000003.1"/>
</dbReference>
<dbReference type="GO" id="GO:0016787">
    <property type="term" value="F:hydrolase activity"/>
    <property type="evidence" value="ECO:0007669"/>
    <property type="project" value="UniProtKB-KW"/>
</dbReference>
<comment type="caution">
    <text evidence="2">The sequence shown here is derived from an EMBL/GenBank/DDBJ whole genome shotgun (WGS) entry which is preliminary data.</text>
</comment>
<dbReference type="SUPFAM" id="SSF53474">
    <property type="entry name" value="alpha/beta-Hydrolases"/>
    <property type="match status" value="1"/>
</dbReference>
<name>A0A7Z0C2P2_9ACTN</name>
<sequence length="325" mass="36730">MTPRQDHDTTQPRTDVLGPPWEAETLELGHDEEGPVVATLVSRRAADPTGRAVLHVHGFADYFFQVEYAAWWLERGYDFYALDLRKYGRSLLPGQTANHVTDLAVYDEELDAAWSLITGRDDHDHVVVSAHSTGGLTLPLWLDRRRPEALAGVVLNSPWLDLQGSALLRTIGTLVLKELGRRRPRQEIKREVNGLYGRSLHRDHDGEWDFDLAWKPLESFRVHAGWLRAVREGHARLQQGLDVPAPVLVLSSDRSSLPEEMGEDVHVTDVVLEVPQIRRWATAVGAHVTYVAVPGARHDVVLSRRPSRERVYAELDRWHAAYVAD</sequence>
<reference evidence="2 3" key="1">
    <citation type="submission" date="2020-07" db="EMBL/GenBank/DDBJ databases">
        <title>Sequencing the genomes of 1000 actinobacteria strains.</title>
        <authorList>
            <person name="Klenk H.-P."/>
        </authorList>
    </citation>
    <scope>NUCLEOTIDE SEQUENCE [LARGE SCALE GENOMIC DNA]</scope>
    <source>
        <strain evidence="2 3">DSM 18248</strain>
    </source>
</reference>
<keyword evidence="3" id="KW-1185">Reference proteome</keyword>